<accession>A0A6B0T1W9</accession>
<gene>
    <name evidence="1" type="ORF">GRX03_11470</name>
</gene>
<dbReference type="Proteomes" id="UP000466535">
    <property type="component" value="Unassembled WGS sequence"/>
</dbReference>
<evidence type="ECO:0000313" key="1">
    <source>
        <dbReference type="EMBL" id="MXR52218.1"/>
    </source>
</evidence>
<dbReference type="EMBL" id="WUUT01000004">
    <property type="protein sequence ID" value="MXR52218.1"/>
    <property type="molecule type" value="Genomic_DNA"/>
</dbReference>
<organism evidence="1 2">
    <name type="scientific">Halovenus carboxidivorans</name>
    <dbReference type="NCBI Taxonomy" id="2692199"/>
    <lineage>
        <taxon>Archaea</taxon>
        <taxon>Methanobacteriati</taxon>
        <taxon>Methanobacteriota</taxon>
        <taxon>Stenosarchaea group</taxon>
        <taxon>Halobacteria</taxon>
        <taxon>Halobacteriales</taxon>
        <taxon>Haloarculaceae</taxon>
        <taxon>Halovenus</taxon>
    </lineage>
</organism>
<evidence type="ECO:0000313" key="2">
    <source>
        <dbReference type="Proteomes" id="UP000466535"/>
    </source>
</evidence>
<evidence type="ECO:0008006" key="3">
    <source>
        <dbReference type="Google" id="ProtNLM"/>
    </source>
</evidence>
<protein>
    <recommendedName>
        <fullName evidence="3">Exonuclease RecJ</fullName>
    </recommendedName>
</protein>
<name>A0A6B0T1W9_9EURY</name>
<keyword evidence="2" id="KW-1185">Reference proteome</keyword>
<comment type="caution">
    <text evidence="1">The sequence shown here is derived from an EMBL/GenBank/DDBJ whole genome shotgun (WGS) entry which is preliminary data.</text>
</comment>
<reference evidence="1 2" key="1">
    <citation type="submission" date="2019-12" db="EMBL/GenBank/DDBJ databases">
        <title>Isolation and characterization of three novel carbon monoxide-oxidizing members of Halobacteria from salione crusts and soils.</title>
        <authorList>
            <person name="Myers M.R."/>
            <person name="King G.M."/>
        </authorList>
    </citation>
    <scope>NUCLEOTIDE SEQUENCE [LARGE SCALE GENOMIC DNA]</scope>
    <source>
        <strain evidence="1 2">WSH3</strain>
    </source>
</reference>
<sequence length="372" mass="38049">MSAAGHPAETTPSDLRAAVEEAEFVRLVAATDADSVAAAGLLADALDHRQIPYQMSVTPLEQPAQRSTDTDLLVAVGRPVTGGDLTIGLDDAATRTAHTVARELGAGDLPLALAGAVAAEGHPGDELATVARQRGIERRPGVAVPTADPADGLAHSTLVHAPFSGRDDIGAELGVEIPPEPTEEDRRRLASAVALSVAGDPAGVDRGSEAVERLLRPLAGGPFGTIGGYADLLSAVAREQSGLAVALALGRVDAERALDCWRRHGASAHEAIRTATTSRYDGLFVVQCSDPAPVCTVAELVAAYRSPEPVVLAVDSDRAAVTTRAGDPVDFSEPLDVAATTVDGTSGAAGRRGRAAFSGDATEFVAAFTEAV</sequence>
<dbReference type="OrthoDB" id="157374at2157"/>
<dbReference type="RefSeq" id="WP_159764347.1">
    <property type="nucleotide sequence ID" value="NZ_WUUT01000004.1"/>
</dbReference>
<proteinExistence type="predicted"/>
<dbReference type="AlphaFoldDB" id="A0A6B0T1W9"/>